<reference evidence="10" key="1">
    <citation type="journal article" date="2019" name="Int. J. Syst. Evol. Microbiol.">
        <title>The Global Catalogue of Microorganisms (GCM) 10K type strain sequencing project: providing services to taxonomists for standard genome sequencing and annotation.</title>
        <authorList>
            <consortium name="The Broad Institute Genomics Platform"/>
            <consortium name="The Broad Institute Genome Sequencing Center for Infectious Disease"/>
            <person name="Wu L."/>
            <person name="Ma J."/>
        </authorList>
    </citation>
    <scope>NUCLEOTIDE SEQUENCE [LARGE SCALE GENOMIC DNA]</scope>
    <source>
        <strain evidence="10">JCM 15442</strain>
    </source>
</reference>
<evidence type="ECO:0000256" key="7">
    <source>
        <dbReference type="ARBA" id="ARBA00038093"/>
    </source>
</evidence>
<comment type="similarity">
    <text evidence="7">Belongs to the PINc/VapC protein family.</text>
</comment>
<keyword evidence="6" id="KW-0460">Magnesium</keyword>
<dbReference type="PANTHER" id="PTHR33653:SF1">
    <property type="entry name" value="RIBONUCLEASE VAPC2"/>
    <property type="match status" value="1"/>
</dbReference>
<evidence type="ECO:0000259" key="8">
    <source>
        <dbReference type="Pfam" id="PF01850"/>
    </source>
</evidence>
<feature type="domain" description="PIN" evidence="8">
    <location>
        <begin position="4"/>
        <end position="98"/>
    </location>
</feature>
<dbReference type="Proteomes" id="UP000639973">
    <property type="component" value="Unassembled WGS sequence"/>
</dbReference>
<dbReference type="Gene3D" id="3.40.50.1010">
    <property type="entry name" value="5'-nuclease"/>
    <property type="match status" value="1"/>
</dbReference>
<dbReference type="Pfam" id="PF01850">
    <property type="entry name" value="PIN"/>
    <property type="match status" value="1"/>
</dbReference>
<dbReference type="InterPro" id="IPR050556">
    <property type="entry name" value="Type_II_TA_system_RNase"/>
</dbReference>
<dbReference type="CDD" id="cd09881">
    <property type="entry name" value="PIN_VapC4-5_FitB-like"/>
    <property type="match status" value="1"/>
</dbReference>
<dbReference type="EMBL" id="BMOL01000014">
    <property type="protein sequence ID" value="GGL87907.1"/>
    <property type="molecule type" value="Genomic_DNA"/>
</dbReference>
<keyword evidence="10" id="KW-1185">Reference proteome</keyword>
<keyword evidence="4" id="KW-0479">Metal-binding</keyword>
<protein>
    <recommendedName>
        <fullName evidence="8">PIN domain-containing protein</fullName>
    </recommendedName>
</protein>
<accession>A0ABQ2GDS4</accession>
<evidence type="ECO:0000256" key="2">
    <source>
        <dbReference type="ARBA" id="ARBA00022649"/>
    </source>
</evidence>
<proteinExistence type="inferred from homology"/>
<dbReference type="InterPro" id="IPR002716">
    <property type="entry name" value="PIN_dom"/>
</dbReference>
<dbReference type="PANTHER" id="PTHR33653">
    <property type="entry name" value="RIBONUCLEASE VAPC2"/>
    <property type="match status" value="1"/>
</dbReference>
<evidence type="ECO:0000256" key="4">
    <source>
        <dbReference type="ARBA" id="ARBA00022723"/>
    </source>
</evidence>
<evidence type="ECO:0000256" key="6">
    <source>
        <dbReference type="ARBA" id="ARBA00022842"/>
    </source>
</evidence>
<sequence>MRPGEVGLSAVTEAELLHGVYKSARLDHNLAAVLDFASQLVVLPFDSQVTDAYGRVRAGLEKIGQPIGPLDFQIAATTLAHGLILVTNNTREFARVPDLKLEDWTQGGWIQPGKVLSDYPERFSTTGSRTERFLIGRTNVMLL</sequence>
<comment type="cofactor">
    <cofactor evidence="1">
        <name>Mg(2+)</name>
        <dbReference type="ChEBI" id="CHEBI:18420"/>
    </cofactor>
</comment>
<evidence type="ECO:0000256" key="3">
    <source>
        <dbReference type="ARBA" id="ARBA00022722"/>
    </source>
</evidence>
<keyword evidence="5" id="KW-0378">Hydrolase</keyword>
<evidence type="ECO:0000256" key="1">
    <source>
        <dbReference type="ARBA" id="ARBA00001946"/>
    </source>
</evidence>
<keyword evidence="2" id="KW-1277">Toxin-antitoxin system</keyword>
<evidence type="ECO:0000256" key="5">
    <source>
        <dbReference type="ARBA" id="ARBA00022801"/>
    </source>
</evidence>
<name>A0ABQ2GDS4_9DEIO</name>
<evidence type="ECO:0000313" key="10">
    <source>
        <dbReference type="Proteomes" id="UP000639973"/>
    </source>
</evidence>
<comment type="caution">
    <text evidence="9">The sequence shown here is derived from an EMBL/GenBank/DDBJ whole genome shotgun (WGS) entry which is preliminary data.</text>
</comment>
<organism evidence="9 10">
    <name type="scientific">Deinococcus aerolatus</name>
    <dbReference type="NCBI Taxonomy" id="522487"/>
    <lineage>
        <taxon>Bacteria</taxon>
        <taxon>Thermotogati</taxon>
        <taxon>Deinococcota</taxon>
        <taxon>Deinococci</taxon>
        <taxon>Deinococcales</taxon>
        <taxon>Deinococcaceae</taxon>
        <taxon>Deinococcus</taxon>
    </lineage>
</organism>
<evidence type="ECO:0000313" key="9">
    <source>
        <dbReference type="EMBL" id="GGL87907.1"/>
    </source>
</evidence>
<dbReference type="InterPro" id="IPR029060">
    <property type="entry name" value="PIN-like_dom_sf"/>
</dbReference>
<gene>
    <name evidence="9" type="ORF">GCM10010840_27440</name>
</gene>
<dbReference type="SUPFAM" id="SSF88723">
    <property type="entry name" value="PIN domain-like"/>
    <property type="match status" value="1"/>
</dbReference>
<keyword evidence="3" id="KW-0540">Nuclease</keyword>